<organism evidence="2 3">
    <name type="scientific">Cherax quadricarinatus</name>
    <name type="common">Australian red claw crayfish</name>
    <dbReference type="NCBI Taxonomy" id="27406"/>
    <lineage>
        <taxon>Eukaryota</taxon>
        <taxon>Metazoa</taxon>
        <taxon>Ecdysozoa</taxon>
        <taxon>Arthropoda</taxon>
        <taxon>Crustacea</taxon>
        <taxon>Multicrustacea</taxon>
        <taxon>Malacostraca</taxon>
        <taxon>Eumalacostraca</taxon>
        <taxon>Eucarida</taxon>
        <taxon>Decapoda</taxon>
        <taxon>Pleocyemata</taxon>
        <taxon>Astacidea</taxon>
        <taxon>Parastacoidea</taxon>
        <taxon>Parastacidae</taxon>
        <taxon>Cherax</taxon>
    </lineage>
</organism>
<sequence>ELCLCNLLPAPNPRLRLSMAIGRRLAVMMVTLVTCQHLSVLALVTPGVDPACGSLGPGTCLTRAAKCALVKKLAQGKNGPVKDVFDCATAQGIPKTQVVSVLGIAFQSGQPETIVDRIITNDTDAAFQLRKCVLTAGGQVTINGTVNRAAMMNKLQMSTSTHPAILDTIAAAITTCPEPEQLQMKTFLTCVRSACIQMMPPNVDPLPTYNFSNNNDDDEHKKCKNGKKGKKCKKH</sequence>
<proteinExistence type="predicted"/>
<evidence type="ECO:0000313" key="2">
    <source>
        <dbReference type="EMBL" id="KAK8748835.1"/>
    </source>
</evidence>
<evidence type="ECO:0000256" key="1">
    <source>
        <dbReference type="SAM" id="MobiDB-lite"/>
    </source>
</evidence>
<feature type="compositionally biased region" description="Basic residues" evidence="1">
    <location>
        <begin position="222"/>
        <end position="235"/>
    </location>
</feature>
<evidence type="ECO:0000313" key="3">
    <source>
        <dbReference type="Proteomes" id="UP001445076"/>
    </source>
</evidence>
<dbReference type="AlphaFoldDB" id="A0AAW0Y0H4"/>
<feature type="region of interest" description="Disordered" evidence="1">
    <location>
        <begin position="207"/>
        <end position="235"/>
    </location>
</feature>
<dbReference type="Proteomes" id="UP001445076">
    <property type="component" value="Unassembled WGS sequence"/>
</dbReference>
<accession>A0AAW0Y0H4</accession>
<feature type="non-terminal residue" evidence="2">
    <location>
        <position position="1"/>
    </location>
</feature>
<name>A0AAW0Y0H4_CHEQU</name>
<reference evidence="2 3" key="1">
    <citation type="journal article" date="2024" name="BMC Genomics">
        <title>Genome assembly of redclaw crayfish (Cherax quadricarinatus) provides insights into its immune adaptation and hypoxia tolerance.</title>
        <authorList>
            <person name="Liu Z."/>
            <person name="Zheng J."/>
            <person name="Li H."/>
            <person name="Fang K."/>
            <person name="Wang S."/>
            <person name="He J."/>
            <person name="Zhou D."/>
            <person name="Weng S."/>
            <person name="Chi M."/>
            <person name="Gu Z."/>
            <person name="He J."/>
            <person name="Li F."/>
            <person name="Wang M."/>
        </authorList>
    </citation>
    <scope>NUCLEOTIDE SEQUENCE [LARGE SCALE GENOMIC DNA]</scope>
    <source>
        <strain evidence="2">ZL_2023a</strain>
    </source>
</reference>
<dbReference type="EMBL" id="JARKIK010000011">
    <property type="protein sequence ID" value="KAK8748835.1"/>
    <property type="molecule type" value="Genomic_DNA"/>
</dbReference>
<comment type="caution">
    <text evidence="2">The sequence shown here is derived from an EMBL/GenBank/DDBJ whole genome shotgun (WGS) entry which is preliminary data.</text>
</comment>
<gene>
    <name evidence="2" type="ORF">OTU49_016021</name>
</gene>
<protein>
    <submittedName>
        <fullName evidence="2">Uncharacterized protein</fullName>
    </submittedName>
</protein>
<keyword evidence="3" id="KW-1185">Reference proteome</keyword>